<feature type="transmembrane region" description="Helical" evidence="8">
    <location>
        <begin position="526"/>
        <end position="546"/>
    </location>
</feature>
<reference evidence="9" key="2">
    <citation type="submission" date="2004-02" db="EMBL/GenBank/DDBJ databases">
        <authorList>
            <consortium name="Genoscope"/>
            <consortium name="Whitehead Institute Centre for Genome Research"/>
        </authorList>
    </citation>
    <scope>NUCLEOTIDE SEQUENCE</scope>
</reference>
<dbReference type="Pfam" id="PF03619">
    <property type="entry name" value="Solute_trans_a"/>
    <property type="match status" value="1"/>
</dbReference>
<feature type="transmembrane region" description="Helical" evidence="8">
    <location>
        <begin position="558"/>
        <end position="576"/>
    </location>
</feature>
<dbReference type="GO" id="GO:0005789">
    <property type="term" value="C:endoplasmic reticulum membrane"/>
    <property type="evidence" value="ECO:0007669"/>
    <property type="project" value="UniProtKB-SubCell"/>
</dbReference>
<sequence>MRPPGAGRRAAACGPHGRTSAALGQRELSCPRHSGGLQAGALSGTGLESFQLEKRVTLLLSPLDEGMELSTRLLLWQQLAGSCGLSVLEQGLQEVWKLLLLCLLCRLCFRQGGASTVKHVASLLAGIYALFLFFHVHVWWVLLLGGLCYLVLLLSRACSCRGLLLSALVLLFLLIGELHFIDLVTWNKIRGSQMVVAMKVISLGFDMDRGAVAGLPSPAEFFGYVFFVGTVIFGPWMSFSTYKKAVGGQPLSWLWLYCSSLSLLKSQMCLLISTCIAPYLFTLFIPLEGNAVTQKTVPSAGRSRGLLLLRWLEAYENAASFHFSNYFVGHLSEGAAMLAGAGAAEQDGGWGLRVVQPLSVEMPRSMVLVVTSWNIPMSQWLKTYVFRSATQLGTFPAILLTYTASALLHVSVTTPSSLVGLSFHLGAVLLSLGFITYVEHGMGPRLGRLSLAVRRLSLVTFPLCSLSVPSLRSSEEEAGVHLQRLYPEQTLQLRLQPSAPEGLPGHPHPPPVGPAELGRSLAGVRLLGLLPFDQVLALTSLIALYVPRSSSLCNFVAALYHSVTLFKFMGLITDFFGGKARMMAALAGQQVSPDPFPCCCCCCLPMVAISRSSRAWMMAAVLQLSVVRTILFFVLLVLWADEKYDYGDVDSVNPNLYVNAIVGASTFVSFYGYLLFYKATKSSLHGYGLRAKFICIILVLVLCGLQSGILETMGALEDVAFVIFWFLSLSSPSTVIYHYCVVVEMFCIGLYARHTFRKVEPPLEAAEGPPRMCRADKAVQTDGRVRGNELQLLSEEARPGGHHAAASNVTFSSAEDTLCRIEHAPLDGFRFPQATPKEPGSAEEPGTDLTRISIRAEMNHHNSSDVTVV</sequence>
<keyword evidence="3 8" id="KW-0812">Transmembrane</keyword>
<feature type="transmembrane region" description="Helical" evidence="8">
    <location>
        <begin position="615"/>
        <end position="640"/>
    </location>
</feature>
<evidence type="ECO:0000256" key="7">
    <source>
        <dbReference type="ARBA" id="ARBA00023315"/>
    </source>
</evidence>
<feature type="transmembrane region" description="Helical" evidence="8">
    <location>
        <begin position="418"/>
        <end position="438"/>
    </location>
</feature>
<keyword evidence="7" id="KW-0012">Acyltransferase</keyword>
<proteinExistence type="predicted"/>
<dbReference type="GO" id="GO:1990698">
    <property type="term" value="F:palmitoleoyltransferase activity"/>
    <property type="evidence" value="ECO:0007669"/>
    <property type="project" value="TreeGrafter"/>
</dbReference>
<reference evidence="9" key="1">
    <citation type="journal article" date="2004" name="Nature">
        <title>Genome duplication in the teleost fish Tetraodon nigroviridis reveals the early vertebrate proto-karyotype.</title>
        <authorList>
            <person name="Jaillon O."/>
            <person name="Aury J.-M."/>
            <person name="Brunet F."/>
            <person name="Petit J.-L."/>
            <person name="Stange-Thomann N."/>
            <person name="Mauceli E."/>
            <person name="Bouneau L."/>
            <person name="Fischer C."/>
            <person name="Ozouf-Costaz C."/>
            <person name="Bernot A."/>
            <person name="Nicaud S."/>
            <person name="Jaffe D."/>
            <person name="Fisher S."/>
            <person name="Lutfalla G."/>
            <person name="Dossat C."/>
            <person name="Segurens B."/>
            <person name="Dasilva C."/>
            <person name="Salanoubat M."/>
            <person name="Levy M."/>
            <person name="Boudet N."/>
            <person name="Castellano S."/>
            <person name="Anthouard V."/>
            <person name="Jubin C."/>
            <person name="Castelli V."/>
            <person name="Katinka M."/>
            <person name="Vacherie B."/>
            <person name="Biemont C."/>
            <person name="Skalli Z."/>
            <person name="Cattolico L."/>
            <person name="Poulain J."/>
            <person name="De Berardinis V."/>
            <person name="Cruaud C."/>
            <person name="Duprat S."/>
            <person name="Brottier P."/>
            <person name="Coutanceau J.-P."/>
            <person name="Gouzy J."/>
            <person name="Parra G."/>
            <person name="Lardier G."/>
            <person name="Chapple C."/>
            <person name="McKernan K.J."/>
            <person name="McEwan P."/>
            <person name="Bosak S."/>
            <person name="Kellis M."/>
            <person name="Volff J.-N."/>
            <person name="Guigo R."/>
            <person name="Zody M.C."/>
            <person name="Mesirov J."/>
            <person name="Lindblad-Toh K."/>
            <person name="Birren B."/>
            <person name="Nusbaum C."/>
            <person name="Kahn D."/>
            <person name="Robinson-Rechavi M."/>
            <person name="Laudet V."/>
            <person name="Schachter V."/>
            <person name="Quetier F."/>
            <person name="Saurin W."/>
            <person name="Scarpelli C."/>
            <person name="Wincker P."/>
            <person name="Lander E.S."/>
            <person name="Weissenbach J."/>
            <person name="Roest Crollius H."/>
        </authorList>
    </citation>
    <scope>NUCLEOTIDE SEQUENCE [LARGE SCALE GENOMIC DNA]</scope>
</reference>
<feature type="transmembrane region" description="Helical" evidence="8">
    <location>
        <begin position="656"/>
        <end position="677"/>
    </location>
</feature>
<evidence type="ECO:0000256" key="2">
    <source>
        <dbReference type="ARBA" id="ARBA00022679"/>
    </source>
</evidence>
<dbReference type="InterPro" id="IPR049941">
    <property type="entry name" value="LPLAT_7/PORCN-like"/>
</dbReference>
<evidence type="ECO:0000256" key="3">
    <source>
        <dbReference type="ARBA" id="ARBA00022692"/>
    </source>
</evidence>
<comment type="subcellular location">
    <subcellularLocation>
        <location evidence="1">Endoplasmic reticulum membrane</location>
        <topology evidence="1">Multi-pass membrane protein</topology>
    </subcellularLocation>
</comment>
<dbReference type="EMBL" id="CAAE01010335">
    <property type="protein sequence ID" value="CAF93026.1"/>
    <property type="molecule type" value="Genomic_DNA"/>
</dbReference>
<feature type="transmembrane region" description="Helical" evidence="8">
    <location>
        <begin position="221"/>
        <end position="242"/>
    </location>
</feature>
<dbReference type="GO" id="GO:0061355">
    <property type="term" value="P:Wnt protein secretion"/>
    <property type="evidence" value="ECO:0007669"/>
    <property type="project" value="TreeGrafter"/>
</dbReference>
<comment type="caution">
    <text evidence="9">The sequence shown here is derived from an EMBL/GenBank/DDBJ whole genome shotgun (WGS) entry which is preliminary data.</text>
</comment>
<gene>
    <name evidence="9" type="ORF">GSTENG00008492001</name>
</gene>
<feature type="transmembrane region" description="Helical" evidence="8">
    <location>
        <begin position="689"/>
        <end position="710"/>
    </location>
</feature>
<name>Q4T256_TETNG</name>
<protein>
    <submittedName>
        <fullName evidence="9">(spotted green pufferfish) hypothetical protein</fullName>
    </submittedName>
</protein>
<evidence type="ECO:0000256" key="4">
    <source>
        <dbReference type="ARBA" id="ARBA00022824"/>
    </source>
</evidence>
<keyword evidence="6 8" id="KW-0472">Membrane</keyword>
<dbReference type="PANTHER" id="PTHR13906">
    <property type="entry name" value="PORCUPINE"/>
    <property type="match status" value="1"/>
</dbReference>
<feature type="transmembrane region" description="Helical" evidence="8">
    <location>
        <begin position="722"/>
        <end position="752"/>
    </location>
</feature>
<dbReference type="InterPro" id="IPR004299">
    <property type="entry name" value="MBOAT_fam"/>
</dbReference>
<evidence type="ECO:0000313" key="9">
    <source>
        <dbReference type="EMBL" id="CAF93026.1"/>
    </source>
</evidence>
<dbReference type="KEGG" id="tng:GSTEN00008492G001"/>
<evidence type="ECO:0000256" key="6">
    <source>
        <dbReference type="ARBA" id="ARBA00023136"/>
    </source>
</evidence>
<dbReference type="InterPro" id="IPR005178">
    <property type="entry name" value="Ostalpha/TMEM184C"/>
</dbReference>
<organism evidence="9">
    <name type="scientific">Tetraodon nigroviridis</name>
    <name type="common">Spotted green pufferfish</name>
    <name type="synonym">Chelonodon nigroviridis</name>
    <dbReference type="NCBI Taxonomy" id="99883"/>
    <lineage>
        <taxon>Eukaryota</taxon>
        <taxon>Metazoa</taxon>
        <taxon>Chordata</taxon>
        <taxon>Craniata</taxon>
        <taxon>Vertebrata</taxon>
        <taxon>Euteleostomi</taxon>
        <taxon>Actinopterygii</taxon>
        <taxon>Neopterygii</taxon>
        <taxon>Teleostei</taxon>
        <taxon>Neoteleostei</taxon>
        <taxon>Acanthomorphata</taxon>
        <taxon>Eupercaria</taxon>
        <taxon>Tetraodontiformes</taxon>
        <taxon>Tetradontoidea</taxon>
        <taxon>Tetraodontidae</taxon>
        <taxon>Tetraodon</taxon>
    </lineage>
</organism>
<dbReference type="OrthoDB" id="5832279at2759"/>
<evidence type="ECO:0000256" key="1">
    <source>
        <dbReference type="ARBA" id="ARBA00004477"/>
    </source>
</evidence>
<keyword evidence="4" id="KW-0256">Endoplasmic reticulum</keyword>
<feature type="transmembrane region" description="Helical" evidence="8">
    <location>
        <begin position="163"/>
        <end position="181"/>
    </location>
</feature>
<dbReference type="GO" id="GO:0017147">
    <property type="term" value="F:Wnt-protein binding"/>
    <property type="evidence" value="ECO:0007669"/>
    <property type="project" value="TreeGrafter"/>
</dbReference>
<dbReference type="PANTHER" id="PTHR13906:SF23">
    <property type="entry name" value="PORCUPINE O-ACYLTRANSFERASE LIKE"/>
    <property type="match status" value="1"/>
</dbReference>
<dbReference type="GO" id="GO:0030258">
    <property type="term" value="P:lipid modification"/>
    <property type="evidence" value="ECO:0007669"/>
    <property type="project" value="TreeGrafter"/>
</dbReference>
<evidence type="ECO:0000256" key="5">
    <source>
        <dbReference type="ARBA" id="ARBA00022989"/>
    </source>
</evidence>
<dbReference type="Pfam" id="PF03062">
    <property type="entry name" value="MBOAT"/>
    <property type="match status" value="1"/>
</dbReference>
<feature type="transmembrane region" description="Helical" evidence="8">
    <location>
        <begin position="125"/>
        <end position="151"/>
    </location>
</feature>
<keyword evidence="2" id="KW-0808">Transferase</keyword>
<evidence type="ECO:0000256" key="8">
    <source>
        <dbReference type="SAM" id="Phobius"/>
    </source>
</evidence>
<dbReference type="AlphaFoldDB" id="Q4T256"/>
<keyword evidence="5 8" id="KW-1133">Transmembrane helix</keyword>
<dbReference type="SMART" id="SM01417">
    <property type="entry name" value="Solute_trans_a"/>
    <property type="match status" value="1"/>
</dbReference>
<accession>Q4T256</accession>
<feature type="transmembrane region" description="Helical" evidence="8">
    <location>
        <begin position="393"/>
        <end position="412"/>
    </location>
</feature>